<sequence>MIFSIIMPSYNAENTIEMALKSIKEQDFDQSLIEIIVIDGGSKDRTLEIASKYNCIILDNPERLPEPAKKIGIEAAKGKYIIELDTDNAFCSHDQLSKRYAFLKKNPDIHGIVQNRLLAKWRTGIASRYANLYGDPFSKFVYRIDVKGKATVTYQESMSLDRPGVLEFKSTSKIPIGDGNGVLFDLDWCKENYPDTWNTKNFACTAFDKICSITHNCGCIEGDDIYHYSKTDFKTYLAKLRFRVINNIFNVEESGYSARKTNTDSKNAASLRKYLFVIYAFSLILPLIDGIYCAFKNKDITLILHAVYVYYTMIYIVYCMICKKLGIDKSNRKYG</sequence>
<dbReference type="Proteomes" id="UP000182584">
    <property type="component" value="Unassembled WGS sequence"/>
</dbReference>
<dbReference type="PANTHER" id="PTHR22916">
    <property type="entry name" value="GLYCOSYLTRANSFERASE"/>
    <property type="match status" value="1"/>
</dbReference>
<dbReference type="OrthoDB" id="1666828at2"/>
<evidence type="ECO:0000313" key="4">
    <source>
        <dbReference type="Proteomes" id="UP000182584"/>
    </source>
</evidence>
<dbReference type="InterPro" id="IPR029044">
    <property type="entry name" value="Nucleotide-diphossugar_trans"/>
</dbReference>
<proteinExistence type="predicted"/>
<dbReference type="PANTHER" id="PTHR22916:SF64">
    <property type="entry name" value="TRANSFERASE, PUTATIVE-RELATED"/>
    <property type="match status" value="1"/>
</dbReference>
<keyword evidence="1" id="KW-0472">Membrane</keyword>
<gene>
    <name evidence="3" type="ORF">SAMN04487884_10720</name>
</gene>
<organism evidence="3 4">
    <name type="scientific">Butyrivibrio fibrisolvens</name>
    <dbReference type="NCBI Taxonomy" id="831"/>
    <lineage>
        <taxon>Bacteria</taxon>
        <taxon>Bacillati</taxon>
        <taxon>Bacillota</taxon>
        <taxon>Clostridia</taxon>
        <taxon>Lachnospirales</taxon>
        <taxon>Lachnospiraceae</taxon>
        <taxon>Butyrivibrio</taxon>
    </lineage>
</organism>
<dbReference type="InterPro" id="IPR001173">
    <property type="entry name" value="Glyco_trans_2-like"/>
</dbReference>
<name>A0A1H9Q2M4_BUTFI</name>
<keyword evidence="1" id="KW-0812">Transmembrane</keyword>
<feature type="transmembrane region" description="Helical" evidence="1">
    <location>
        <begin position="274"/>
        <end position="295"/>
    </location>
</feature>
<dbReference type="Gene3D" id="3.90.550.10">
    <property type="entry name" value="Spore Coat Polysaccharide Biosynthesis Protein SpsA, Chain A"/>
    <property type="match status" value="1"/>
</dbReference>
<dbReference type="Pfam" id="PF00535">
    <property type="entry name" value="Glycos_transf_2"/>
    <property type="match status" value="1"/>
</dbReference>
<dbReference type="RefSeq" id="WP_074755181.1">
    <property type="nucleotide sequence ID" value="NZ_FOGJ01000007.1"/>
</dbReference>
<evidence type="ECO:0000256" key="1">
    <source>
        <dbReference type="SAM" id="Phobius"/>
    </source>
</evidence>
<dbReference type="AlphaFoldDB" id="A0A1H9Q2M4"/>
<dbReference type="GO" id="GO:0016740">
    <property type="term" value="F:transferase activity"/>
    <property type="evidence" value="ECO:0007669"/>
    <property type="project" value="UniProtKB-KW"/>
</dbReference>
<keyword evidence="3" id="KW-0808">Transferase</keyword>
<protein>
    <submittedName>
        <fullName evidence="3">Glycosyl transferase family 2</fullName>
    </submittedName>
</protein>
<reference evidence="3 4" key="1">
    <citation type="submission" date="2016-10" db="EMBL/GenBank/DDBJ databases">
        <authorList>
            <person name="de Groot N.N."/>
        </authorList>
    </citation>
    <scope>NUCLEOTIDE SEQUENCE [LARGE SCALE GENOMIC DNA]</scope>
    <source>
        <strain evidence="3 4">AR40</strain>
    </source>
</reference>
<evidence type="ECO:0000313" key="3">
    <source>
        <dbReference type="EMBL" id="SER54707.1"/>
    </source>
</evidence>
<accession>A0A1H9Q2M4</accession>
<evidence type="ECO:0000259" key="2">
    <source>
        <dbReference type="Pfam" id="PF00535"/>
    </source>
</evidence>
<feature type="domain" description="Glycosyltransferase 2-like" evidence="2">
    <location>
        <begin position="4"/>
        <end position="127"/>
    </location>
</feature>
<feature type="transmembrane region" description="Helical" evidence="1">
    <location>
        <begin position="301"/>
        <end position="322"/>
    </location>
</feature>
<keyword evidence="1" id="KW-1133">Transmembrane helix</keyword>
<dbReference type="SUPFAM" id="SSF53448">
    <property type="entry name" value="Nucleotide-diphospho-sugar transferases"/>
    <property type="match status" value="1"/>
</dbReference>
<dbReference type="EMBL" id="FOGJ01000007">
    <property type="protein sequence ID" value="SER54707.1"/>
    <property type="molecule type" value="Genomic_DNA"/>
</dbReference>